<accession>A0ABU4AQ23</accession>
<sequence length="46" mass="5439">MQKRKQRSPEFTATVALEALKGEMNLALMRQTDQQLQETPFFDVRR</sequence>
<comment type="caution">
    <text evidence="1">The sequence shown here is derived from an EMBL/GenBank/DDBJ whole genome shotgun (WGS) entry which is preliminary data.</text>
</comment>
<dbReference type="GeneID" id="99682423"/>
<evidence type="ECO:0008006" key="3">
    <source>
        <dbReference type="Google" id="ProtNLM"/>
    </source>
</evidence>
<gene>
    <name evidence="1" type="ORF">R2G56_18805</name>
</gene>
<protein>
    <recommendedName>
        <fullName evidence="3">Transposase</fullName>
    </recommendedName>
</protein>
<proteinExistence type="predicted"/>
<name>A0ABU4AQ23_9HYPH</name>
<reference evidence="1 2" key="1">
    <citation type="submission" date="2023-10" db="EMBL/GenBank/DDBJ databases">
        <authorList>
            <person name="Venkata Ramana C."/>
            <person name="Sasikala C."/>
            <person name="Dhurka M."/>
        </authorList>
    </citation>
    <scope>NUCLEOTIDE SEQUENCE [LARGE SCALE GENOMIC DNA]</scope>
    <source>
        <strain evidence="1 2">KCTC 32151</strain>
    </source>
</reference>
<dbReference type="RefSeq" id="WP_206549186.1">
    <property type="nucleotide sequence ID" value="NZ_CP177240.1"/>
</dbReference>
<organism evidence="1 2">
    <name type="scientific">Nitratireductor aquimarinus</name>
    <dbReference type="NCBI Taxonomy" id="889300"/>
    <lineage>
        <taxon>Bacteria</taxon>
        <taxon>Pseudomonadati</taxon>
        <taxon>Pseudomonadota</taxon>
        <taxon>Alphaproteobacteria</taxon>
        <taxon>Hyphomicrobiales</taxon>
        <taxon>Phyllobacteriaceae</taxon>
        <taxon>Nitratireductor</taxon>
    </lineage>
</organism>
<evidence type="ECO:0000313" key="2">
    <source>
        <dbReference type="Proteomes" id="UP001185659"/>
    </source>
</evidence>
<evidence type="ECO:0000313" key="1">
    <source>
        <dbReference type="EMBL" id="MDV6228344.1"/>
    </source>
</evidence>
<dbReference type="Proteomes" id="UP001185659">
    <property type="component" value="Unassembled WGS sequence"/>
</dbReference>
<dbReference type="EMBL" id="JAWLIP010000009">
    <property type="protein sequence ID" value="MDV6228344.1"/>
    <property type="molecule type" value="Genomic_DNA"/>
</dbReference>
<keyword evidence="2" id="KW-1185">Reference proteome</keyword>